<evidence type="ECO:0000313" key="1">
    <source>
        <dbReference type="EMBL" id="CAD7360383.1"/>
    </source>
</evidence>
<dbReference type="Proteomes" id="UP000264146">
    <property type="component" value="Chromosome"/>
</dbReference>
<dbReference type="EMBL" id="LR962863">
    <property type="protein sequence ID" value="CAD7360383.1"/>
    <property type="molecule type" value="Genomic_DNA"/>
</dbReference>
<protein>
    <submittedName>
        <fullName evidence="2">Transposase for ISSps1</fullName>
    </submittedName>
</protein>
<evidence type="ECO:0000313" key="2">
    <source>
        <dbReference type="EMBL" id="SUM89912.1"/>
    </source>
</evidence>
<reference evidence="1 3" key="2">
    <citation type="submission" date="2020-11" db="EMBL/GenBank/DDBJ databases">
        <authorList>
            <consortium name="Pathogen Informatics"/>
        </authorList>
    </citation>
    <scope>NUCLEOTIDE SEQUENCE [LARGE SCALE GENOMIC DNA]</scope>
    <source>
        <strain evidence="1 3">NCTC12218</strain>
    </source>
</reference>
<dbReference type="EMBL" id="UHEF01000001">
    <property type="protein sequence ID" value="SUM89912.1"/>
    <property type="molecule type" value="Genomic_DNA"/>
</dbReference>
<evidence type="ECO:0000313" key="3">
    <source>
        <dbReference type="Proteomes" id="UP000264146"/>
    </source>
</evidence>
<name>A0A7Z7QRE8_STASC</name>
<organism evidence="2">
    <name type="scientific">Staphylococcus schleiferi</name>
    <dbReference type="NCBI Taxonomy" id="1295"/>
    <lineage>
        <taxon>Bacteria</taxon>
        <taxon>Bacillati</taxon>
        <taxon>Bacillota</taxon>
        <taxon>Bacilli</taxon>
        <taxon>Bacillales</taxon>
        <taxon>Staphylococcaceae</taxon>
        <taxon>Staphylococcus</taxon>
    </lineage>
</organism>
<proteinExistence type="predicted"/>
<accession>A0A7Z7QRE8</accession>
<reference evidence="2" key="1">
    <citation type="submission" date="2018-06" db="EMBL/GenBank/DDBJ databases">
        <authorList>
            <consortium name="Pathogen Informatics"/>
            <person name="Doyle S."/>
        </authorList>
    </citation>
    <scope>NUCLEOTIDE SEQUENCE [LARGE SCALE GENOMIC DNA]</scope>
    <source>
        <strain evidence="2">NCTC12218</strain>
    </source>
</reference>
<sequence length="88" mass="10082">MQCSLVHYLLSLDERLKETYETGHRLLSASKADDIQQLQFILQDSKTKDISQGLKCVIQKAFVSECKKHIKQEITLFNALSSRQPTLT</sequence>
<gene>
    <name evidence="2" type="ORF">NCTC12218_02056</name>
</gene>
<dbReference type="AlphaFoldDB" id="A0A7Z7QRE8"/>